<evidence type="ECO:0000256" key="11">
    <source>
        <dbReference type="ARBA" id="ARBA00023128"/>
    </source>
</evidence>
<dbReference type="Proteomes" id="UP000244005">
    <property type="component" value="Unassembled WGS sequence"/>
</dbReference>
<evidence type="ECO:0000313" key="15">
    <source>
        <dbReference type="Proteomes" id="UP000244005"/>
    </source>
</evidence>
<accession>A0A2R6W5G0</accession>
<dbReference type="OMA" id="WESAIPM"/>
<dbReference type="InterPro" id="IPR017384">
    <property type="entry name" value="NADH_Ub_cplx-1_asu_su-1"/>
</dbReference>
<dbReference type="Pfam" id="PF15879">
    <property type="entry name" value="MWFE"/>
    <property type="match status" value="1"/>
</dbReference>
<evidence type="ECO:0000256" key="10">
    <source>
        <dbReference type="ARBA" id="ARBA00022989"/>
    </source>
</evidence>
<comment type="similarity">
    <text evidence="3">Belongs to the complex I NDUFA1 subunit family.</text>
</comment>
<proteinExistence type="inferred from homology"/>
<comment type="function">
    <text evidence="1">Accessory subunit of the mitochondrial membrane respiratory chain NADH dehydrogenase (Complex I), that is believed not to be involved in catalysis. Complex I functions in the transfer of electrons from NADH to the respiratory chain. The immediate electron acceptor for the enzyme is believed to be ubiquinone.</text>
</comment>
<evidence type="ECO:0000256" key="9">
    <source>
        <dbReference type="ARBA" id="ARBA00022982"/>
    </source>
</evidence>
<keyword evidence="12" id="KW-0472">Membrane</keyword>
<evidence type="ECO:0000256" key="1">
    <source>
        <dbReference type="ARBA" id="ARBA00003195"/>
    </source>
</evidence>
<evidence type="ECO:0000256" key="4">
    <source>
        <dbReference type="ARBA" id="ARBA00016392"/>
    </source>
</evidence>
<keyword evidence="11" id="KW-0496">Mitochondrion</keyword>
<reference evidence="15" key="1">
    <citation type="journal article" date="2017" name="Cell">
        <title>Insights into land plant evolution garnered from the Marchantia polymorpha genome.</title>
        <authorList>
            <person name="Bowman J.L."/>
            <person name="Kohchi T."/>
            <person name="Yamato K.T."/>
            <person name="Jenkins J."/>
            <person name="Shu S."/>
            <person name="Ishizaki K."/>
            <person name="Yamaoka S."/>
            <person name="Nishihama R."/>
            <person name="Nakamura Y."/>
            <person name="Berger F."/>
            <person name="Adam C."/>
            <person name="Aki S.S."/>
            <person name="Althoff F."/>
            <person name="Araki T."/>
            <person name="Arteaga-Vazquez M.A."/>
            <person name="Balasubrmanian S."/>
            <person name="Barry K."/>
            <person name="Bauer D."/>
            <person name="Boehm C.R."/>
            <person name="Briginshaw L."/>
            <person name="Caballero-Perez J."/>
            <person name="Catarino B."/>
            <person name="Chen F."/>
            <person name="Chiyoda S."/>
            <person name="Chovatia M."/>
            <person name="Davies K.M."/>
            <person name="Delmans M."/>
            <person name="Demura T."/>
            <person name="Dierschke T."/>
            <person name="Dolan L."/>
            <person name="Dorantes-Acosta A.E."/>
            <person name="Eklund D.M."/>
            <person name="Florent S.N."/>
            <person name="Flores-Sandoval E."/>
            <person name="Fujiyama A."/>
            <person name="Fukuzawa H."/>
            <person name="Galik B."/>
            <person name="Grimanelli D."/>
            <person name="Grimwood J."/>
            <person name="Grossniklaus U."/>
            <person name="Hamada T."/>
            <person name="Haseloff J."/>
            <person name="Hetherington A.J."/>
            <person name="Higo A."/>
            <person name="Hirakawa Y."/>
            <person name="Hundley H.N."/>
            <person name="Ikeda Y."/>
            <person name="Inoue K."/>
            <person name="Inoue S.I."/>
            <person name="Ishida S."/>
            <person name="Jia Q."/>
            <person name="Kakita M."/>
            <person name="Kanazawa T."/>
            <person name="Kawai Y."/>
            <person name="Kawashima T."/>
            <person name="Kennedy M."/>
            <person name="Kinose K."/>
            <person name="Kinoshita T."/>
            <person name="Kohara Y."/>
            <person name="Koide E."/>
            <person name="Komatsu K."/>
            <person name="Kopischke S."/>
            <person name="Kubo M."/>
            <person name="Kyozuka J."/>
            <person name="Lagercrantz U."/>
            <person name="Lin S.S."/>
            <person name="Lindquist E."/>
            <person name="Lipzen A.M."/>
            <person name="Lu C.W."/>
            <person name="De Luna E."/>
            <person name="Martienssen R.A."/>
            <person name="Minamino N."/>
            <person name="Mizutani M."/>
            <person name="Mizutani M."/>
            <person name="Mochizuki N."/>
            <person name="Monte I."/>
            <person name="Mosher R."/>
            <person name="Nagasaki H."/>
            <person name="Nakagami H."/>
            <person name="Naramoto S."/>
            <person name="Nishitani K."/>
            <person name="Ohtani M."/>
            <person name="Okamoto T."/>
            <person name="Okumura M."/>
            <person name="Phillips J."/>
            <person name="Pollak B."/>
            <person name="Reinders A."/>
            <person name="Rovekamp M."/>
            <person name="Sano R."/>
            <person name="Sawa S."/>
            <person name="Schmid M.W."/>
            <person name="Shirakawa M."/>
            <person name="Solano R."/>
            <person name="Spunde A."/>
            <person name="Suetsugu N."/>
            <person name="Sugano S."/>
            <person name="Sugiyama A."/>
            <person name="Sun R."/>
            <person name="Suzuki Y."/>
            <person name="Takenaka M."/>
            <person name="Takezawa D."/>
            <person name="Tomogane H."/>
            <person name="Tsuzuki M."/>
            <person name="Ueda T."/>
            <person name="Umeda M."/>
            <person name="Ward J.M."/>
            <person name="Watanabe Y."/>
            <person name="Yazaki K."/>
            <person name="Yokoyama R."/>
            <person name="Yoshitake Y."/>
            <person name="Yotsui I."/>
            <person name="Zachgo S."/>
            <person name="Schmutz J."/>
        </authorList>
    </citation>
    <scope>NUCLEOTIDE SEQUENCE [LARGE SCALE GENOMIC DNA]</scope>
    <source>
        <strain evidence="15">Tak-1</strain>
    </source>
</reference>
<keyword evidence="6" id="KW-0679">Respiratory chain</keyword>
<keyword evidence="7" id="KW-0812">Transmembrane</keyword>
<comment type="subcellular location">
    <subcellularLocation>
        <location evidence="2">Mitochondrion inner membrane</location>
        <topology evidence="2">Single-pass membrane protein</topology>
        <orientation evidence="2">Matrix side</orientation>
    </subcellularLocation>
</comment>
<keyword evidence="9" id="KW-0249">Electron transport</keyword>
<evidence type="ECO:0000256" key="3">
    <source>
        <dbReference type="ARBA" id="ARBA00009960"/>
    </source>
</evidence>
<dbReference type="PANTHER" id="PTHR17098">
    <property type="entry name" value="NADH-UBIQUINONE OXIDOREDUCTASE MWFE SUBUNIT"/>
    <property type="match status" value="1"/>
</dbReference>
<evidence type="ECO:0000256" key="6">
    <source>
        <dbReference type="ARBA" id="ARBA00022660"/>
    </source>
</evidence>
<name>A0A2R6W5G0_MARPO</name>
<dbReference type="AlphaFoldDB" id="A0A2R6W5G0"/>
<dbReference type="Gramene" id="Mp4g16900.1">
    <property type="protein sequence ID" value="Mp4g16900.1.cds"/>
    <property type="gene ID" value="Mp4g16900"/>
</dbReference>
<dbReference type="EMBL" id="KZ772818">
    <property type="protein sequence ID" value="PTQ29081.1"/>
    <property type="molecule type" value="Genomic_DNA"/>
</dbReference>
<evidence type="ECO:0000256" key="12">
    <source>
        <dbReference type="ARBA" id="ARBA00023136"/>
    </source>
</evidence>
<organism evidence="14 15">
    <name type="scientific">Marchantia polymorpha</name>
    <name type="common">Common liverwort</name>
    <name type="synonym">Marchantia aquatica</name>
    <dbReference type="NCBI Taxonomy" id="3197"/>
    <lineage>
        <taxon>Eukaryota</taxon>
        <taxon>Viridiplantae</taxon>
        <taxon>Streptophyta</taxon>
        <taxon>Embryophyta</taxon>
        <taxon>Marchantiophyta</taxon>
        <taxon>Marchantiopsida</taxon>
        <taxon>Marchantiidae</taxon>
        <taxon>Marchantiales</taxon>
        <taxon>Marchantiaceae</taxon>
        <taxon>Marchantia</taxon>
    </lineage>
</organism>
<dbReference type="GO" id="GO:0005743">
    <property type="term" value="C:mitochondrial inner membrane"/>
    <property type="evidence" value="ECO:0007669"/>
    <property type="project" value="UniProtKB-SubCell"/>
</dbReference>
<keyword evidence="5" id="KW-0813">Transport</keyword>
<feature type="chain" id="PRO_5015329442" description="NADH dehydrogenase [ubiquinone] 1 alpha subcomplex subunit 1" evidence="13">
    <location>
        <begin position="24"/>
        <end position="62"/>
    </location>
</feature>
<evidence type="ECO:0000256" key="8">
    <source>
        <dbReference type="ARBA" id="ARBA00022792"/>
    </source>
</evidence>
<evidence type="ECO:0000313" key="14">
    <source>
        <dbReference type="EMBL" id="PTQ29081.1"/>
    </source>
</evidence>
<evidence type="ECO:0000256" key="7">
    <source>
        <dbReference type="ARBA" id="ARBA00022692"/>
    </source>
</evidence>
<sequence>MSWWEGLAPLAIIGVMLCVAGNSQDLLTKLQTGRPKHPGSDMWDKAMEKRDARLLEELNRST</sequence>
<keyword evidence="8" id="KW-0999">Mitochondrion inner membrane</keyword>
<feature type="signal peptide" evidence="13">
    <location>
        <begin position="1"/>
        <end position="23"/>
    </location>
</feature>
<protein>
    <recommendedName>
        <fullName evidence="4">NADH dehydrogenase [ubiquinone] 1 alpha subcomplex subunit 1</fullName>
    </recommendedName>
</protein>
<keyword evidence="13" id="KW-0732">Signal</keyword>
<keyword evidence="15" id="KW-1185">Reference proteome</keyword>
<gene>
    <name evidence="14" type="ORF">MARPO_0148s0030</name>
</gene>
<evidence type="ECO:0000256" key="2">
    <source>
        <dbReference type="ARBA" id="ARBA00004298"/>
    </source>
</evidence>
<evidence type="ECO:0000256" key="13">
    <source>
        <dbReference type="SAM" id="SignalP"/>
    </source>
</evidence>
<dbReference type="OrthoDB" id="1920692at2759"/>
<keyword evidence="10" id="KW-1133">Transmembrane helix</keyword>
<dbReference type="PANTHER" id="PTHR17098:SF2">
    <property type="entry name" value="NADH DEHYDROGENASE [UBIQUINONE] 1 ALPHA SUBCOMPLEX SUBUNIT 1"/>
    <property type="match status" value="1"/>
</dbReference>
<evidence type="ECO:0000256" key="5">
    <source>
        <dbReference type="ARBA" id="ARBA00022448"/>
    </source>
</evidence>